<dbReference type="Proteomes" id="UP000283387">
    <property type="component" value="Unassembled WGS sequence"/>
</dbReference>
<reference evidence="1 2" key="1">
    <citation type="submission" date="2018-09" db="EMBL/GenBank/DDBJ databases">
        <title>Genomic Encyclopedia of Archaeal and Bacterial Type Strains, Phase II (KMG-II): from individual species to whole genera.</title>
        <authorList>
            <person name="Goeker M."/>
        </authorList>
    </citation>
    <scope>NUCLEOTIDE SEQUENCE [LARGE SCALE GENOMIC DNA]</scope>
    <source>
        <strain evidence="1 2">DSM 27148</strain>
    </source>
</reference>
<accession>A0A419W7D7</accession>
<sequence length="209" mass="24018">MTFLFVSFFMLGCSSSQKITSTWMKDGGMPAEIYKSVFVVALVPNKAQRFAVEEKMVQAIRQKGHMAEKSSDWFPSGFTADEELSKEAQLAIIKKAGCDGILTLSQLDTKTESHYVQGTVVAPLPPYRFRYYGSYYPYYNYRYSQIYDPGYVTQETTYFFETNFYDTASEDLLWSIQSSAFEPTDLDSWFKGYESLIVEQLQKEGLLKD</sequence>
<evidence type="ECO:0008006" key="3">
    <source>
        <dbReference type="Google" id="ProtNLM"/>
    </source>
</evidence>
<organism evidence="1 2">
    <name type="scientific">Mangrovibacterium diazotrophicum</name>
    <dbReference type="NCBI Taxonomy" id="1261403"/>
    <lineage>
        <taxon>Bacteria</taxon>
        <taxon>Pseudomonadati</taxon>
        <taxon>Bacteroidota</taxon>
        <taxon>Bacteroidia</taxon>
        <taxon>Marinilabiliales</taxon>
        <taxon>Prolixibacteraceae</taxon>
        <taxon>Mangrovibacterium</taxon>
    </lineage>
</organism>
<gene>
    <name evidence="1" type="ORF">BC643_1621</name>
</gene>
<evidence type="ECO:0000313" key="1">
    <source>
        <dbReference type="EMBL" id="RKD91272.1"/>
    </source>
</evidence>
<dbReference type="AlphaFoldDB" id="A0A419W7D7"/>
<keyword evidence="2" id="KW-1185">Reference proteome</keyword>
<protein>
    <recommendedName>
        <fullName evidence="3">DUF4136 domain-containing protein</fullName>
    </recommendedName>
</protein>
<comment type="caution">
    <text evidence="1">The sequence shown here is derived from an EMBL/GenBank/DDBJ whole genome shotgun (WGS) entry which is preliminary data.</text>
</comment>
<dbReference type="EMBL" id="RAPN01000001">
    <property type="protein sequence ID" value="RKD91272.1"/>
    <property type="molecule type" value="Genomic_DNA"/>
</dbReference>
<name>A0A419W7D7_9BACT</name>
<evidence type="ECO:0000313" key="2">
    <source>
        <dbReference type="Proteomes" id="UP000283387"/>
    </source>
</evidence>
<proteinExistence type="predicted"/>